<dbReference type="RefSeq" id="WP_344597781.1">
    <property type="nucleotide sequence ID" value="NZ_BAAARW010000044.1"/>
</dbReference>
<evidence type="ECO:0000313" key="2">
    <source>
        <dbReference type="EMBL" id="GAA2455939.1"/>
    </source>
</evidence>
<sequence length="342" mass="37693">MRLLIVGGSWFVGREIVSAAISRGYDVTVFNRGRSGRPPVGATFVQGDWEDRWDVARLAGHGPWDVVVDVAGSIPAVVRNVARSLAPVTGRYVFISTISAYRDWPYAPVDESSPLWDSTPDHDPGTRRWDPDAYGPLKVGCELAIRREFGDDVLVIRPHVILGPHEYVGRLAWWLRRIDRGGRVLAPAPPDRGFQPVDVRDVASFTLDQVGQGSNGVYNVAAPIGRDTYGALLAACKEVTGGAAEIVWVDEQWLLRQGVVEWTELPLWRALPNAWAMDAGRAQAEGLRCRPLEVTVRDTWAWLSNGGRPVDHERFAEHGIAPAREAGLLAEWDRVTPRAAAS</sequence>
<name>A0ABN3KCM6_9ACTN</name>
<dbReference type="PANTHER" id="PTHR48079">
    <property type="entry name" value="PROTEIN YEEZ"/>
    <property type="match status" value="1"/>
</dbReference>
<evidence type="ECO:0000259" key="1">
    <source>
        <dbReference type="Pfam" id="PF01370"/>
    </source>
</evidence>
<dbReference type="InterPro" id="IPR001509">
    <property type="entry name" value="Epimerase_deHydtase"/>
</dbReference>
<evidence type="ECO:0000313" key="3">
    <source>
        <dbReference type="Proteomes" id="UP001501231"/>
    </source>
</evidence>
<dbReference type="EMBL" id="BAAARW010000044">
    <property type="protein sequence ID" value="GAA2455939.1"/>
    <property type="molecule type" value="Genomic_DNA"/>
</dbReference>
<protein>
    <submittedName>
        <fullName evidence="2">NAD-dependent epimerase/dehydratase family protein</fullName>
    </submittedName>
</protein>
<dbReference type="Pfam" id="PF01370">
    <property type="entry name" value="Epimerase"/>
    <property type="match status" value="1"/>
</dbReference>
<keyword evidence="3" id="KW-1185">Reference proteome</keyword>
<organism evidence="2 3">
    <name type="scientific">Actinomadura vinacea</name>
    <dbReference type="NCBI Taxonomy" id="115336"/>
    <lineage>
        <taxon>Bacteria</taxon>
        <taxon>Bacillati</taxon>
        <taxon>Actinomycetota</taxon>
        <taxon>Actinomycetes</taxon>
        <taxon>Streptosporangiales</taxon>
        <taxon>Thermomonosporaceae</taxon>
        <taxon>Actinomadura</taxon>
    </lineage>
</organism>
<dbReference type="SUPFAM" id="SSF51735">
    <property type="entry name" value="NAD(P)-binding Rossmann-fold domains"/>
    <property type="match status" value="1"/>
</dbReference>
<dbReference type="InterPro" id="IPR051783">
    <property type="entry name" value="NAD(P)-dependent_oxidoreduct"/>
</dbReference>
<dbReference type="PANTHER" id="PTHR48079:SF6">
    <property type="entry name" value="NAD(P)-BINDING DOMAIN-CONTAINING PROTEIN-RELATED"/>
    <property type="match status" value="1"/>
</dbReference>
<dbReference type="InterPro" id="IPR036291">
    <property type="entry name" value="NAD(P)-bd_dom_sf"/>
</dbReference>
<accession>A0ABN3KCM6</accession>
<proteinExistence type="predicted"/>
<reference evidence="2 3" key="1">
    <citation type="journal article" date="2019" name="Int. J. Syst. Evol. Microbiol.">
        <title>The Global Catalogue of Microorganisms (GCM) 10K type strain sequencing project: providing services to taxonomists for standard genome sequencing and annotation.</title>
        <authorList>
            <consortium name="The Broad Institute Genomics Platform"/>
            <consortium name="The Broad Institute Genome Sequencing Center for Infectious Disease"/>
            <person name="Wu L."/>
            <person name="Ma J."/>
        </authorList>
    </citation>
    <scope>NUCLEOTIDE SEQUENCE [LARGE SCALE GENOMIC DNA]</scope>
    <source>
        <strain evidence="2 3">JCM 3325</strain>
    </source>
</reference>
<gene>
    <name evidence="2" type="ORF">GCM10010191_89060</name>
</gene>
<dbReference type="Proteomes" id="UP001501231">
    <property type="component" value="Unassembled WGS sequence"/>
</dbReference>
<dbReference type="Gene3D" id="3.40.50.720">
    <property type="entry name" value="NAD(P)-binding Rossmann-like Domain"/>
    <property type="match status" value="1"/>
</dbReference>
<feature type="domain" description="NAD-dependent epimerase/dehydratase" evidence="1">
    <location>
        <begin position="4"/>
        <end position="83"/>
    </location>
</feature>
<comment type="caution">
    <text evidence="2">The sequence shown here is derived from an EMBL/GenBank/DDBJ whole genome shotgun (WGS) entry which is preliminary data.</text>
</comment>